<feature type="domain" description="RNA polymerase sigma-70 region 4" evidence="1">
    <location>
        <begin position="151"/>
        <end position="197"/>
    </location>
</feature>
<organism evidence="2 3">
    <name type="scientific">Alkalicoccobacillus murimartini</name>
    <dbReference type="NCBI Taxonomy" id="171685"/>
    <lineage>
        <taxon>Bacteria</taxon>
        <taxon>Bacillati</taxon>
        <taxon>Bacillota</taxon>
        <taxon>Bacilli</taxon>
        <taxon>Bacillales</taxon>
        <taxon>Bacillaceae</taxon>
        <taxon>Alkalicoccobacillus</taxon>
    </lineage>
</organism>
<dbReference type="EMBL" id="JAUSUA010000003">
    <property type="protein sequence ID" value="MDQ0207453.1"/>
    <property type="molecule type" value="Genomic_DNA"/>
</dbReference>
<dbReference type="Gene3D" id="1.10.10.10">
    <property type="entry name" value="Winged helix-like DNA-binding domain superfamily/Winged helix DNA-binding domain"/>
    <property type="match status" value="1"/>
</dbReference>
<dbReference type="CDD" id="cd06171">
    <property type="entry name" value="Sigma70_r4"/>
    <property type="match status" value="1"/>
</dbReference>
<sequence>MKHPKQRSYRDFPAYQTYVNTYGEALKHPVIKAFLEEEHHEEQLAKSISNPTEKNIEVVNESFRAFYMELRLVKYLSQLIHFYSIDVSKRYRRHFSRHSYVMDQPLSYDNSLHLHDVLESTEPSTETLVTETSKSLEDLIEHPLLYEQFLSLSDKQKQVLNLQFIQGLSHKVIAEKLGSTPQNISQIGSRALAKLRESIHQGGNND</sequence>
<dbReference type="InterPro" id="IPR014284">
    <property type="entry name" value="RNA_pol_sigma-70_dom"/>
</dbReference>
<evidence type="ECO:0000259" key="1">
    <source>
        <dbReference type="Pfam" id="PF04545"/>
    </source>
</evidence>
<dbReference type="Pfam" id="PF04545">
    <property type="entry name" value="Sigma70_r4"/>
    <property type="match status" value="1"/>
</dbReference>
<dbReference type="NCBIfam" id="TIGR02937">
    <property type="entry name" value="sigma70-ECF"/>
    <property type="match status" value="1"/>
</dbReference>
<accession>A0ABT9YHW9</accession>
<keyword evidence="3" id="KW-1185">Reference proteome</keyword>
<proteinExistence type="predicted"/>
<dbReference type="InterPro" id="IPR013324">
    <property type="entry name" value="RNA_pol_sigma_r3/r4-like"/>
</dbReference>
<dbReference type="Proteomes" id="UP001225034">
    <property type="component" value="Unassembled WGS sequence"/>
</dbReference>
<dbReference type="RefSeq" id="WP_306982779.1">
    <property type="nucleotide sequence ID" value="NZ_JAUSUA010000003.1"/>
</dbReference>
<gene>
    <name evidence="2" type="ORF">J2S05_002254</name>
</gene>
<reference evidence="2 3" key="1">
    <citation type="submission" date="2023-07" db="EMBL/GenBank/DDBJ databases">
        <title>Genomic Encyclopedia of Type Strains, Phase IV (KMG-IV): sequencing the most valuable type-strain genomes for metagenomic binning, comparative biology and taxonomic classification.</title>
        <authorList>
            <person name="Goeker M."/>
        </authorList>
    </citation>
    <scope>NUCLEOTIDE SEQUENCE [LARGE SCALE GENOMIC DNA]</scope>
    <source>
        <strain evidence="2 3">DSM 19154</strain>
    </source>
</reference>
<evidence type="ECO:0000313" key="3">
    <source>
        <dbReference type="Proteomes" id="UP001225034"/>
    </source>
</evidence>
<dbReference type="SUPFAM" id="SSF88659">
    <property type="entry name" value="Sigma3 and sigma4 domains of RNA polymerase sigma factors"/>
    <property type="match status" value="1"/>
</dbReference>
<dbReference type="InterPro" id="IPR007630">
    <property type="entry name" value="RNA_pol_sigma70_r4"/>
</dbReference>
<comment type="caution">
    <text evidence="2">The sequence shown here is derived from an EMBL/GenBank/DDBJ whole genome shotgun (WGS) entry which is preliminary data.</text>
</comment>
<evidence type="ECO:0000313" key="2">
    <source>
        <dbReference type="EMBL" id="MDQ0207453.1"/>
    </source>
</evidence>
<protein>
    <submittedName>
        <fullName evidence="2">RNA polymerase sigma factor (Sigma-70 family)</fullName>
    </submittedName>
</protein>
<name>A0ABT9YHW9_9BACI</name>
<dbReference type="InterPro" id="IPR036388">
    <property type="entry name" value="WH-like_DNA-bd_sf"/>
</dbReference>